<evidence type="ECO:0000259" key="4">
    <source>
        <dbReference type="PROSITE" id="PS51084"/>
    </source>
</evidence>
<dbReference type="InterPro" id="IPR011146">
    <property type="entry name" value="HIT-like"/>
</dbReference>
<dbReference type="Proteomes" id="UP000000600">
    <property type="component" value="Unassembled WGS sequence"/>
</dbReference>
<organism evidence="5 6">
    <name type="scientific">Paramecium tetraurelia</name>
    <dbReference type="NCBI Taxonomy" id="5888"/>
    <lineage>
        <taxon>Eukaryota</taxon>
        <taxon>Sar</taxon>
        <taxon>Alveolata</taxon>
        <taxon>Ciliophora</taxon>
        <taxon>Intramacronucleata</taxon>
        <taxon>Oligohymenophorea</taxon>
        <taxon>Peniculida</taxon>
        <taxon>Parameciidae</taxon>
        <taxon>Paramecium</taxon>
    </lineage>
</organism>
<dbReference type="GeneID" id="5019979"/>
<dbReference type="PROSITE" id="PS00892">
    <property type="entry name" value="HIT_1"/>
    <property type="match status" value="1"/>
</dbReference>
<dbReference type="KEGG" id="ptm:GSPATT00035927001"/>
<sequence length="125" mass="13923">MDAEVTIFDKIVQGQIIANIIYEDNLCLAFHDVIPQSPVHILLIPKQRNGLTQLSKAQEHNKEVLGHLLFTVSKIVELVNEFNRGFRVVINDGENGGQGVWHLHLHIIGGEQLTWPPGSIGSSKK</sequence>
<protein>
    <recommendedName>
        <fullName evidence="4">HIT domain-containing protein</fullName>
    </recommendedName>
</protein>
<dbReference type="InterPro" id="IPR019808">
    <property type="entry name" value="Histidine_triad_CS"/>
</dbReference>
<dbReference type="InterPro" id="IPR036265">
    <property type="entry name" value="HIT-like_sf"/>
</dbReference>
<reference evidence="5 6" key="1">
    <citation type="journal article" date="2006" name="Nature">
        <title>Global trends of whole-genome duplications revealed by the ciliate Paramecium tetraurelia.</title>
        <authorList>
            <consortium name="Genoscope"/>
            <person name="Aury J.-M."/>
            <person name="Jaillon O."/>
            <person name="Duret L."/>
            <person name="Noel B."/>
            <person name="Jubin C."/>
            <person name="Porcel B.M."/>
            <person name="Segurens B."/>
            <person name="Daubin V."/>
            <person name="Anthouard V."/>
            <person name="Aiach N."/>
            <person name="Arnaiz O."/>
            <person name="Billaut A."/>
            <person name="Beisson J."/>
            <person name="Blanc I."/>
            <person name="Bouhouche K."/>
            <person name="Camara F."/>
            <person name="Duharcourt S."/>
            <person name="Guigo R."/>
            <person name="Gogendeau D."/>
            <person name="Katinka M."/>
            <person name="Keller A.-M."/>
            <person name="Kissmehl R."/>
            <person name="Klotz C."/>
            <person name="Koll F."/>
            <person name="Le Moue A."/>
            <person name="Lepere C."/>
            <person name="Malinsky S."/>
            <person name="Nowacki M."/>
            <person name="Nowak J.K."/>
            <person name="Plattner H."/>
            <person name="Poulain J."/>
            <person name="Ruiz F."/>
            <person name="Serrano V."/>
            <person name="Zagulski M."/>
            <person name="Dessen P."/>
            <person name="Betermier M."/>
            <person name="Weissenbach J."/>
            <person name="Scarpelli C."/>
            <person name="Schachter V."/>
            <person name="Sperling L."/>
            <person name="Meyer E."/>
            <person name="Cohen J."/>
            <person name="Wincker P."/>
        </authorList>
    </citation>
    <scope>NUCLEOTIDE SEQUENCE [LARGE SCALE GENOMIC DNA]</scope>
    <source>
        <strain evidence="5 6">Stock d4-2</strain>
    </source>
</reference>
<dbReference type="SUPFAM" id="SSF54197">
    <property type="entry name" value="HIT-like"/>
    <property type="match status" value="1"/>
</dbReference>
<dbReference type="FunCoup" id="A0C7N0">
    <property type="interactions" value="549"/>
</dbReference>
<dbReference type="PANTHER" id="PTHR23089">
    <property type="entry name" value="HISTIDINE TRIAD HIT PROTEIN"/>
    <property type="match status" value="1"/>
</dbReference>
<evidence type="ECO:0000313" key="5">
    <source>
        <dbReference type="EMBL" id="CAK66797.1"/>
    </source>
</evidence>
<dbReference type="eggNOG" id="KOG3275">
    <property type="taxonomic scope" value="Eukaryota"/>
</dbReference>
<dbReference type="OrthoDB" id="672793at2759"/>
<feature type="domain" description="HIT" evidence="4">
    <location>
        <begin position="7"/>
        <end position="122"/>
    </location>
</feature>
<dbReference type="InterPro" id="IPR001310">
    <property type="entry name" value="Histidine_triad_HIT"/>
</dbReference>
<evidence type="ECO:0000256" key="3">
    <source>
        <dbReference type="PROSITE-ProRule" id="PRU00464"/>
    </source>
</evidence>
<feature type="active site" description="Tele-AMP-histidine intermediate" evidence="1">
    <location>
        <position position="104"/>
    </location>
</feature>
<dbReference type="GO" id="GO:0005737">
    <property type="term" value="C:cytoplasm"/>
    <property type="evidence" value="ECO:0000318"/>
    <property type="project" value="GO_Central"/>
</dbReference>
<dbReference type="HOGENOM" id="CLU_056776_8_0_1"/>
<evidence type="ECO:0000256" key="1">
    <source>
        <dbReference type="PIRSR" id="PIRSR601310-1"/>
    </source>
</evidence>
<dbReference type="Pfam" id="PF01230">
    <property type="entry name" value="HIT"/>
    <property type="match status" value="1"/>
</dbReference>
<dbReference type="RefSeq" id="XP_001434194.1">
    <property type="nucleotide sequence ID" value="XM_001434157.1"/>
</dbReference>
<feature type="short sequence motif" description="Histidine triad motif" evidence="2 3">
    <location>
        <begin position="102"/>
        <end position="106"/>
    </location>
</feature>
<dbReference type="PRINTS" id="PR00332">
    <property type="entry name" value="HISTRIAD"/>
</dbReference>
<gene>
    <name evidence="5" type="ORF">GSPATT00035927001</name>
</gene>
<evidence type="ECO:0000256" key="2">
    <source>
        <dbReference type="PIRSR" id="PIRSR601310-3"/>
    </source>
</evidence>
<accession>A0C7N0</accession>
<dbReference type="STRING" id="5888.A0C7N0"/>
<name>A0C7N0_PARTE</name>
<dbReference type="EMBL" id="CT868047">
    <property type="protein sequence ID" value="CAK66797.1"/>
    <property type="molecule type" value="Genomic_DNA"/>
</dbReference>
<dbReference type="Gene3D" id="3.30.428.10">
    <property type="entry name" value="HIT-like"/>
    <property type="match status" value="1"/>
</dbReference>
<dbReference type="InParanoid" id="A0C7N0"/>
<keyword evidence="6" id="KW-1185">Reference proteome</keyword>
<evidence type="ECO:0000313" key="6">
    <source>
        <dbReference type="Proteomes" id="UP000000600"/>
    </source>
</evidence>
<proteinExistence type="predicted"/>
<dbReference type="PROSITE" id="PS51084">
    <property type="entry name" value="HIT_2"/>
    <property type="match status" value="1"/>
</dbReference>
<dbReference type="OMA" id="FRMVVNN"/>
<dbReference type="GO" id="GO:0016787">
    <property type="term" value="F:hydrolase activity"/>
    <property type="evidence" value="ECO:0000318"/>
    <property type="project" value="GO_Central"/>
</dbReference>
<dbReference type="AlphaFoldDB" id="A0C7N0"/>